<reference evidence="1" key="1">
    <citation type="submission" date="2021-05" db="EMBL/GenBank/DDBJ databases">
        <authorList>
            <person name="Scholz U."/>
            <person name="Mascher M."/>
            <person name="Fiebig A."/>
        </authorList>
    </citation>
    <scope>NUCLEOTIDE SEQUENCE [LARGE SCALE GENOMIC DNA]</scope>
</reference>
<sequence length="193" mass="21350">MEKSPATAACHLELIFEDQLGIVIFFTMLTWSISMLQRFLPSSCQSCTCPVTKTTSTPALANTQVSKALDKNDQQDEIDTTQSDAEVAMRKLGFSFDQQHSAALNAISSESISTLFVDDEPSLQEVKMAFLLFDENNDGYIDASDLQRVLGDLGLGEGVGLNECEQMIARYDTDDDMRIDIMEFSNVLEASFC</sequence>
<evidence type="ECO:0000313" key="2">
    <source>
        <dbReference type="Proteomes" id="UP001732700"/>
    </source>
</evidence>
<proteinExistence type="predicted"/>
<dbReference type="Proteomes" id="UP001732700">
    <property type="component" value="Chromosome 4C"/>
</dbReference>
<accession>A0ACD5X0I4</accession>
<name>A0ACD5X0I4_AVESA</name>
<evidence type="ECO:0000313" key="1">
    <source>
        <dbReference type="EnsemblPlants" id="AVESA.00010b.r2.4CG1298310.1.CDS.1"/>
    </source>
</evidence>
<dbReference type="EnsemblPlants" id="AVESA.00010b.r2.4CG1298310.1">
    <property type="protein sequence ID" value="AVESA.00010b.r2.4CG1298310.1.CDS.1"/>
    <property type="gene ID" value="AVESA.00010b.r2.4CG1298310"/>
</dbReference>
<keyword evidence="2" id="KW-1185">Reference proteome</keyword>
<organism evidence="1 2">
    <name type="scientific">Avena sativa</name>
    <name type="common">Oat</name>
    <dbReference type="NCBI Taxonomy" id="4498"/>
    <lineage>
        <taxon>Eukaryota</taxon>
        <taxon>Viridiplantae</taxon>
        <taxon>Streptophyta</taxon>
        <taxon>Embryophyta</taxon>
        <taxon>Tracheophyta</taxon>
        <taxon>Spermatophyta</taxon>
        <taxon>Magnoliopsida</taxon>
        <taxon>Liliopsida</taxon>
        <taxon>Poales</taxon>
        <taxon>Poaceae</taxon>
        <taxon>BOP clade</taxon>
        <taxon>Pooideae</taxon>
        <taxon>Poodae</taxon>
        <taxon>Poeae</taxon>
        <taxon>Poeae Chloroplast Group 1 (Aveneae type)</taxon>
        <taxon>Aveninae</taxon>
        <taxon>Avena</taxon>
    </lineage>
</organism>
<protein>
    <submittedName>
        <fullName evidence="1">Uncharacterized protein</fullName>
    </submittedName>
</protein>
<reference evidence="1" key="2">
    <citation type="submission" date="2025-09" db="UniProtKB">
        <authorList>
            <consortium name="EnsemblPlants"/>
        </authorList>
    </citation>
    <scope>IDENTIFICATION</scope>
</reference>